<sequence length="41" mass="4666">MQGPETSGMGNFSNWEKSDDLLNGSRIHDFIKVGFYIPTIY</sequence>
<evidence type="ECO:0000313" key="2">
    <source>
        <dbReference type="Proteomes" id="UP001225072"/>
    </source>
</evidence>
<dbReference type="Proteomes" id="UP001225072">
    <property type="component" value="Unassembled WGS sequence"/>
</dbReference>
<evidence type="ECO:0000313" key="1">
    <source>
        <dbReference type="EMBL" id="MDQ1096911.1"/>
    </source>
</evidence>
<accession>A0ABU0TIM6</accession>
<organism evidence="1 2">
    <name type="scientific">Chryseobacterium camelliae</name>
    <dbReference type="NCBI Taxonomy" id="1265445"/>
    <lineage>
        <taxon>Bacteria</taxon>
        <taxon>Pseudomonadati</taxon>
        <taxon>Bacteroidota</taxon>
        <taxon>Flavobacteriia</taxon>
        <taxon>Flavobacteriales</taxon>
        <taxon>Weeksellaceae</taxon>
        <taxon>Chryseobacterium group</taxon>
        <taxon>Chryseobacterium</taxon>
    </lineage>
</organism>
<gene>
    <name evidence="1" type="ORF">QE404_002058</name>
</gene>
<protein>
    <submittedName>
        <fullName evidence="1">Uncharacterized protein</fullName>
    </submittedName>
</protein>
<dbReference type="RefSeq" id="WP_307453864.1">
    <property type="nucleotide sequence ID" value="NZ_JAUTAL010000001.1"/>
</dbReference>
<name>A0ABU0TIM6_9FLAO</name>
<dbReference type="EMBL" id="JAUTAL010000001">
    <property type="protein sequence ID" value="MDQ1096911.1"/>
    <property type="molecule type" value="Genomic_DNA"/>
</dbReference>
<proteinExistence type="predicted"/>
<keyword evidence="2" id="KW-1185">Reference proteome</keyword>
<comment type="caution">
    <text evidence="1">The sequence shown here is derived from an EMBL/GenBank/DDBJ whole genome shotgun (WGS) entry which is preliminary data.</text>
</comment>
<reference evidence="1 2" key="1">
    <citation type="submission" date="2023-07" db="EMBL/GenBank/DDBJ databases">
        <title>Functional and genomic diversity of the sorghum phyllosphere microbiome.</title>
        <authorList>
            <person name="Shade A."/>
        </authorList>
    </citation>
    <scope>NUCLEOTIDE SEQUENCE [LARGE SCALE GENOMIC DNA]</scope>
    <source>
        <strain evidence="1 2">SORGH_AS_1064</strain>
    </source>
</reference>